<evidence type="ECO:0000313" key="2">
    <source>
        <dbReference type="Proteomes" id="UP000323439"/>
    </source>
</evidence>
<proteinExistence type="predicted"/>
<dbReference type="Gene3D" id="1.10.10.10">
    <property type="entry name" value="Winged helix-like DNA-binding domain superfamily/Winged helix DNA-binding domain"/>
    <property type="match status" value="1"/>
</dbReference>
<organism evidence="1 2">
    <name type="scientific">Methanobrevibacter millerae</name>
    <dbReference type="NCBI Taxonomy" id="230361"/>
    <lineage>
        <taxon>Archaea</taxon>
        <taxon>Methanobacteriati</taxon>
        <taxon>Methanobacteriota</taxon>
        <taxon>Methanomada group</taxon>
        <taxon>Methanobacteria</taxon>
        <taxon>Methanobacteriales</taxon>
        <taxon>Methanobacteriaceae</taxon>
        <taxon>Methanobrevibacter</taxon>
    </lineage>
</organism>
<dbReference type="EMBL" id="FMXB01000010">
    <property type="protein sequence ID" value="SDA57745.1"/>
    <property type="molecule type" value="Genomic_DNA"/>
</dbReference>
<dbReference type="Proteomes" id="UP000323439">
    <property type="component" value="Unassembled WGS sequence"/>
</dbReference>
<dbReference type="AlphaFoldDB" id="A0A1G5WKH7"/>
<reference evidence="1 2" key="1">
    <citation type="submission" date="2016-10" db="EMBL/GenBank/DDBJ databases">
        <authorList>
            <person name="Varghese N."/>
            <person name="Submissions S."/>
        </authorList>
    </citation>
    <scope>NUCLEOTIDE SEQUENCE [LARGE SCALE GENOMIC DNA]</scope>
    <source>
        <strain evidence="1 2">DSM 16643</strain>
    </source>
</reference>
<keyword evidence="2" id="KW-1185">Reference proteome</keyword>
<evidence type="ECO:0000313" key="1">
    <source>
        <dbReference type="EMBL" id="SDA57745.1"/>
    </source>
</evidence>
<dbReference type="RefSeq" id="WP_149731975.1">
    <property type="nucleotide sequence ID" value="NZ_FMXB01000010.1"/>
</dbReference>
<dbReference type="InterPro" id="IPR036388">
    <property type="entry name" value="WH-like_DNA-bd_sf"/>
</dbReference>
<gene>
    <name evidence="1" type="ORF">SAMN02910315_01436</name>
</gene>
<dbReference type="InterPro" id="IPR036390">
    <property type="entry name" value="WH_DNA-bd_sf"/>
</dbReference>
<name>A0A1G5WKH7_9EURY</name>
<dbReference type="OrthoDB" id="74749at2157"/>
<dbReference type="SUPFAM" id="SSF46785">
    <property type="entry name" value="Winged helix' DNA-binding domain"/>
    <property type="match status" value="1"/>
</dbReference>
<sequence length="87" mass="10286">MELNEMKSEIKYVNQSKYRKKVFEALEGYPRMPSEIAKKADIVPNHVSVTLKQLKKHDLVECMNPEMRKGRLYRLTEKGESVRDNME</sequence>
<protein>
    <submittedName>
        <fullName evidence="1">Helix-turn-helix domain-containing protein</fullName>
    </submittedName>
</protein>
<accession>A0A1G5WKH7</accession>
<dbReference type="Pfam" id="PF12840">
    <property type="entry name" value="HTH_20"/>
    <property type="match status" value="1"/>
</dbReference>